<dbReference type="InterPro" id="IPR011257">
    <property type="entry name" value="DNA_glycosylase"/>
</dbReference>
<feature type="domain" description="HhH-GPD" evidence="5">
    <location>
        <begin position="35"/>
        <end position="190"/>
    </location>
</feature>
<evidence type="ECO:0000313" key="6">
    <source>
        <dbReference type="EMBL" id="MBA3927281.1"/>
    </source>
</evidence>
<sequence>MITVHEIYQKLLARQGMQQWWPAESDFEMLLGAILVQNTNWRNVEKALGNLATFMEPEKIRDMPLEELGQRIRPSGFYNQKAMKLKAFVAWFGMYNFDVAEVKKQSFDVLRAELVAIKGIGPETADCMLAYAFDKPVVVVDAYTRRIFGRVGFEVPKKYDDFRRMLEEGLPRELAVVQTFHGLVLMHCKEYCLKTPICSGCPLESDCLKVGIA</sequence>
<dbReference type="PIRSF" id="PIRSF001435">
    <property type="entry name" value="Nth"/>
    <property type="match status" value="1"/>
</dbReference>
<keyword evidence="2" id="KW-0479">Metal-binding</keyword>
<dbReference type="EMBL" id="JABJVM010000016">
    <property type="protein sequence ID" value="MBA3927281.1"/>
    <property type="molecule type" value="Genomic_DNA"/>
</dbReference>
<dbReference type="SUPFAM" id="SSF48150">
    <property type="entry name" value="DNA-glycosylase"/>
    <property type="match status" value="1"/>
</dbReference>
<keyword evidence="1" id="KW-0004">4Fe-4S</keyword>
<keyword evidence="3" id="KW-0408">Iron</keyword>
<dbReference type="Pfam" id="PF00730">
    <property type="entry name" value="HhH-GPD"/>
    <property type="match status" value="1"/>
</dbReference>
<proteinExistence type="predicted"/>
<evidence type="ECO:0000256" key="2">
    <source>
        <dbReference type="ARBA" id="ARBA00022723"/>
    </source>
</evidence>
<evidence type="ECO:0000256" key="1">
    <source>
        <dbReference type="ARBA" id="ARBA00022485"/>
    </source>
</evidence>
<dbReference type="AlphaFoldDB" id="A0A7W1T870"/>
<evidence type="ECO:0000259" key="5">
    <source>
        <dbReference type="SMART" id="SM00478"/>
    </source>
</evidence>
<accession>A0A7W1T870</accession>
<keyword evidence="6" id="KW-0255">Endonuclease</keyword>
<dbReference type="Gene3D" id="1.10.340.30">
    <property type="entry name" value="Hypothetical protein, domain 2"/>
    <property type="match status" value="1"/>
</dbReference>
<name>A0A7W1T870_9LIST</name>
<dbReference type="CDD" id="cd00056">
    <property type="entry name" value="ENDO3c"/>
    <property type="match status" value="1"/>
</dbReference>
<dbReference type="GO" id="GO:0051539">
    <property type="term" value="F:4 iron, 4 sulfur cluster binding"/>
    <property type="evidence" value="ECO:0007669"/>
    <property type="project" value="UniProtKB-KW"/>
</dbReference>
<evidence type="ECO:0000256" key="4">
    <source>
        <dbReference type="ARBA" id="ARBA00023014"/>
    </source>
</evidence>
<evidence type="ECO:0000313" key="7">
    <source>
        <dbReference type="Proteomes" id="UP000548787"/>
    </source>
</evidence>
<keyword evidence="6" id="KW-0378">Hydrolase</keyword>
<dbReference type="GO" id="GO:0046872">
    <property type="term" value="F:metal ion binding"/>
    <property type="evidence" value="ECO:0007669"/>
    <property type="project" value="UniProtKB-KW"/>
</dbReference>
<dbReference type="InterPro" id="IPR003265">
    <property type="entry name" value="HhH-GPD_domain"/>
</dbReference>
<comment type="caution">
    <text evidence="6">The sequence shown here is derived from an EMBL/GenBank/DDBJ whole genome shotgun (WGS) entry which is preliminary data.</text>
</comment>
<dbReference type="InterPro" id="IPR023170">
    <property type="entry name" value="HhH_base_excis_C"/>
</dbReference>
<reference evidence="6 7" key="1">
    <citation type="submission" date="2020-08" db="EMBL/GenBank/DDBJ databases">
        <title>Listeria ohnekaius sp. nov. and Listeria portnoyii sp. nov. isolated from non-agricultural and natural environments.</title>
        <authorList>
            <person name="Weller D."/>
            <person name="Belias A.M."/>
            <person name="Liao J."/>
            <person name="Guo S."/>
            <person name="Orsi R.H."/>
            <person name="Wiedmann M."/>
        </authorList>
    </citation>
    <scope>NUCLEOTIDE SEQUENCE [LARGE SCALE GENOMIC DNA]</scope>
    <source>
        <strain evidence="6 7">FSL W9-0585</strain>
    </source>
</reference>
<protein>
    <submittedName>
        <fullName evidence="6">Endonuclease III domain-containing protein</fullName>
    </submittedName>
</protein>
<organism evidence="6 7">
    <name type="scientific">Listeria rustica</name>
    <dbReference type="NCBI Taxonomy" id="2713503"/>
    <lineage>
        <taxon>Bacteria</taxon>
        <taxon>Bacillati</taxon>
        <taxon>Bacillota</taxon>
        <taxon>Bacilli</taxon>
        <taxon>Bacillales</taxon>
        <taxon>Listeriaceae</taxon>
        <taxon>Listeria</taxon>
    </lineage>
</organism>
<dbReference type="PANTHER" id="PTHR10359:SF19">
    <property type="entry name" value="DNA REPAIR GLYCOSYLASE MJ1434-RELATED"/>
    <property type="match status" value="1"/>
</dbReference>
<dbReference type="SMART" id="SM00478">
    <property type="entry name" value="ENDO3c"/>
    <property type="match status" value="1"/>
</dbReference>
<dbReference type="GO" id="GO:0004519">
    <property type="term" value="F:endonuclease activity"/>
    <property type="evidence" value="ECO:0007669"/>
    <property type="project" value="UniProtKB-KW"/>
</dbReference>
<dbReference type="RefSeq" id="WP_181677381.1">
    <property type="nucleotide sequence ID" value="NZ_JABJVM010000016.1"/>
</dbReference>
<dbReference type="Proteomes" id="UP000548787">
    <property type="component" value="Unassembled WGS sequence"/>
</dbReference>
<keyword evidence="4" id="KW-0411">Iron-sulfur</keyword>
<keyword evidence="7" id="KW-1185">Reference proteome</keyword>
<gene>
    <name evidence="6" type="ORF">HPK16_13100</name>
</gene>
<dbReference type="Gene3D" id="1.10.1670.10">
    <property type="entry name" value="Helix-hairpin-Helix base-excision DNA repair enzymes (C-terminal)"/>
    <property type="match status" value="1"/>
</dbReference>
<dbReference type="GO" id="GO:0006284">
    <property type="term" value="P:base-excision repair"/>
    <property type="evidence" value="ECO:0007669"/>
    <property type="project" value="InterPro"/>
</dbReference>
<dbReference type="PANTHER" id="PTHR10359">
    <property type="entry name" value="A/G-SPECIFIC ADENINE GLYCOSYLASE/ENDONUCLEASE III"/>
    <property type="match status" value="1"/>
</dbReference>
<keyword evidence="6" id="KW-0540">Nuclease</keyword>
<evidence type="ECO:0000256" key="3">
    <source>
        <dbReference type="ARBA" id="ARBA00023004"/>
    </source>
</evidence>